<dbReference type="GO" id="GO:0016020">
    <property type="term" value="C:membrane"/>
    <property type="evidence" value="ECO:0007669"/>
    <property type="project" value="InterPro"/>
</dbReference>
<dbReference type="SUPFAM" id="SSF55073">
    <property type="entry name" value="Nucleotide cyclase"/>
    <property type="match status" value="1"/>
</dbReference>
<dbReference type="PANTHER" id="PTHR44757:SF4">
    <property type="entry name" value="DIGUANYLATE CYCLASE DGCE-RELATED"/>
    <property type="match status" value="1"/>
</dbReference>
<dbReference type="InterPro" id="IPR000014">
    <property type="entry name" value="PAS"/>
</dbReference>
<dbReference type="InterPro" id="IPR000160">
    <property type="entry name" value="GGDEF_dom"/>
</dbReference>
<dbReference type="GO" id="GO:0007165">
    <property type="term" value="P:signal transduction"/>
    <property type="evidence" value="ECO:0007669"/>
    <property type="project" value="InterPro"/>
</dbReference>
<dbReference type="NCBIfam" id="TIGR00254">
    <property type="entry name" value="GGDEF"/>
    <property type="match status" value="1"/>
</dbReference>
<feature type="domain" description="EAL" evidence="4">
    <location>
        <begin position="551"/>
        <end position="799"/>
    </location>
</feature>
<dbReference type="InterPro" id="IPR001610">
    <property type="entry name" value="PAC"/>
</dbReference>
<dbReference type="CDD" id="cd01949">
    <property type="entry name" value="GGDEF"/>
    <property type="match status" value="1"/>
</dbReference>
<reference evidence="8" key="1">
    <citation type="submission" date="2007-11" db="EMBL/GenBank/DDBJ databases">
        <title>Complete genome sequence of Clostridium phytofermentans ISDg.</title>
        <authorList>
            <person name="Leschine S.B."/>
            <person name="Warnick T.A."/>
            <person name="Blanchard J.L."/>
            <person name="Schnell D.J."/>
            <person name="Petit E.L."/>
            <person name="LaTouf W.G."/>
            <person name="Copeland A."/>
            <person name="Lucas S."/>
            <person name="Lapidus A."/>
            <person name="Barry K."/>
            <person name="Glavina del Rio T."/>
            <person name="Dalin E."/>
            <person name="Tice H."/>
            <person name="Pitluck S."/>
            <person name="Kiss H."/>
            <person name="Brettin T."/>
            <person name="Bruce D."/>
            <person name="Detter J.C."/>
            <person name="Han C."/>
            <person name="Kuske C."/>
            <person name="Schmutz J."/>
            <person name="Larimer F."/>
            <person name="Land M."/>
            <person name="Hauser L."/>
            <person name="Kyrpides N."/>
            <person name="Kim E.A."/>
            <person name="Richardson P."/>
        </authorList>
    </citation>
    <scope>NUCLEOTIDE SEQUENCE [LARGE SCALE GENOMIC DNA]</scope>
    <source>
        <strain evidence="8">ATCC 700394 / DSM 18823 / ISDg</strain>
    </source>
</reference>
<dbReference type="Proteomes" id="UP000000370">
    <property type="component" value="Chromosome"/>
</dbReference>
<dbReference type="CDD" id="cd06225">
    <property type="entry name" value="HAMP"/>
    <property type="match status" value="1"/>
</dbReference>
<dbReference type="SMART" id="SM00267">
    <property type="entry name" value="GGDEF"/>
    <property type="match status" value="1"/>
</dbReference>
<evidence type="ECO:0000313" key="8">
    <source>
        <dbReference type="Proteomes" id="UP000000370"/>
    </source>
</evidence>
<evidence type="ECO:0000259" key="3">
    <source>
        <dbReference type="PROSITE" id="PS50113"/>
    </source>
</evidence>
<dbReference type="InterPro" id="IPR001633">
    <property type="entry name" value="EAL_dom"/>
</dbReference>
<feature type="domain" description="PAS" evidence="2">
    <location>
        <begin position="249"/>
        <end position="318"/>
    </location>
</feature>
<dbReference type="PROSITE" id="PS50885">
    <property type="entry name" value="HAMP"/>
    <property type="match status" value="1"/>
</dbReference>
<dbReference type="InterPro" id="IPR029787">
    <property type="entry name" value="Nucleotide_cyclase"/>
</dbReference>
<dbReference type="Pfam" id="PF00672">
    <property type="entry name" value="HAMP"/>
    <property type="match status" value="1"/>
</dbReference>
<dbReference type="Gene3D" id="3.20.20.450">
    <property type="entry name" value="EAL domain"/>
    <property type="match status" value="1"/>
</dbReference>
<dbReference type="Pfam" id="PF13426">
    <property type="entry name" value="PAS_9"/>
    <property type="match status" value="1"/>
</dbReference>
<evidence type="ECO:0000259" key="5">
    <source>
        <dbReference type="PROSITE" id="PS50885"/>
    </source>
</evidence>
<dbReference type="OrthoDB" id="9805474at2"/>
<dbReference type="InterPro" id="IPR043128">
    <property type="entry name" value="Rev_trsase/Diguanyl_cyclase"/>
</dbReference>
<keyword evidence="8" id="KW-1185">Reference proteome</keyword>
<dbReference type="InterPro" id="IPR003660">
    <property type="entry name" value="HAMP_dom"/>
</dbReference>
<sequence length="799" mass="90837">MLDKIKIKIILIMGVVLSITIIANYTISDHILKAELEKAFSKEVLSTTRGLRAQVVRMLYAGIKIDEIDGFDEQSIAAFKETENFKFAITFDLDGNILFHSGNQYNEISEDIIGYLRSLDHMDEDIKTIESNNEEYYICSLPVTVRGETNSYIVAGYCSRSYERAVKFLSFSTVVIAILILLVAMVISIYLLNRWITKPLIKLHKATKDILVNGMEGVSKVEIDQKDEIGKLADSYNQMIDFIGQSTVSKSYLRNVISNISDALVVADADFCIETVNEATKKMFGYSKEELVGSSVSIFFPQIQEQVIEHWKNTIITHRQYSDYEVIIHTKEKNAIPVLISSTVMTEDNSGQVHFVCIAKDISERKKSEESIRYQANHDMLTGLSNRYALEKEIQACSNMILLYPEEMSMFLFLDLDKFKIVNDVCGHHAGDELIKHLTLMMKQNLREQDTLARIGGDEFGVLLNGISQVEGLEIAENLCETVKKFRFVWEEKVFTLGVSIGAVIINRDLYEVSKVISAADQACYISKENGGNRVQLFSESEQEFSLREEEMQVMPSITKAFEENRFLLVYQDIVRVSDKVLSGYEALIRLKDEQGQLVSPGTFLPAAQRYNKLTDIDRWVITNFCKNYDFHQIGSIENDFIYNINISATSINAEGFLEFICHQFEEHQVPPQRVCFEITETSAVSNFVKAKEFIQELKKLGCRFALDDFGSGLSSFTYLKYLPVDYIKIDGIIVNDIDTNKIDYALVSSINEIAHLMGMKTIAEYVENEDIFNCLREIGVDYAQGFWLGEPKGLSNMV</sequence>
<dbReference type="PROSITE" id="PS50887">
    <property type="entry name" value="GGDEF"/>
    <property type="match status" value="1"/>
</dbReference>
<dbReference type="RefSeq" id="WP_012199162.1">
    <property type="nucleotide sequence ID" value="NC_010001.1"/>
</dbReference>
<dbReference type="PANTHER" id="PTHR44757">
    <property type="entry name" value="DIGUANYLATE CYCLASE DGCP"/>
    <property type="match status" value="1"/>
</dbReference>
<keyword evidence="1" id="KW-1133">Transmembrane helix</keyword>
<dbReference type="KEGG" id="cpy:Cphy_1136"/>
<dbReference type="SUPFAM" id="SSF158472">
    <property type="entry name" value="HAMP domain-like"/>
    <property type="match status" value="1"/>
</dbReference>
<dbReference type="SMART" id="SM00086">
    <property type="entry name" value="PAC"/>
    <property type="match status" value="1"/>
</dbReference>
<dbReference type="InterPro" id="IPR035965">
    <property type="entry name" value="PAS-like_dom_sf"/>
</dbReference>
<evidence type="ECO:0000259" key="4">
    <source>
        <dbReference type="PROSITE" id="PS50883"/>
    </source>
</evidence>
<dbReference type="SUPFAM" id="SSF55785">
    <property type="entry name" value="PYP-like sensor domain (PAS domain)"/>
    <property type="match status" value="1"/>
</dbReference>
<dbReference type="SMART" id="SM00052">
    <property type="entry name" value="EAL"/>
    <property type="match status" value="1"/>
</dbReference>
<dbReference type="Gene3D" id="3.30.450.20">
    <property type="entry name" value="PAS domain"/>
    <property type="match status" value="1"/>
</dbReference>
<feature type="domain" description="GGDEF" evidence="6">
    <location>
        <begin position="407"/>
        <end position="540"/>
    </location>
</feature>
<evidence type="ECO:0000256" key="1">
    <source>
        <dbReference type="SAM" id="Phobius"/>
    </source>
</evidence>
<dbReference type="eggNOG" id="COG5001">
    <property type="taxonomic scope" value="Bacteria"/>
</dbReference>
<keyword evidence="1" id="KW-0472">Membrane</keyword>
<feature type="transmembrane region" description="Helical" evidence="1">
    <location>
        <begin position="168"/>
        <end position="192"/>
    </location>
</feature>
<organism evidence="7 8">
    <name type="scientific">Lachnoclostridium phytofermentans (strain ATCC 700394 / DSM 18823 / ISDg)</name>
    <name type="common">Clostridium phytofermentans</name>
    <dbReference type="NCBI Taxonomy" id="357809"/>
    <lineage>
        <taxon>Bacteria</taxon>
        <taxon>Bacillati</taxon>
        <taxon>Bacillota</taxon>
        <taxon>Clostridia</taxon>
        <taxon>Lachnospirales</taxon>
        <taxon>Lachnospiraceae</taxon>
    </lineage>
</organism>
<dbReference type="Gene3D" id="3.30.70.270">
    <property type="match status" value="1"/>
</dbReference>
<feature type="transmembrane region" description="Helical" evidence="1">
    <location>
        <begin position="7"/>
        <end position="27"/>
    </location>
</feature>
<dbReference type="InterPro" id="IPR000700">
    <property type="entry name" value="PAS-assoc_C"/>
</dbReference>
<dbReference type="PROSITE" id="PS50112">
    <property type="entry name" value="PAS"/>
    <property type="match status" value="1"/>
</dbReference>
<dbReference type="EMBL" id="CP000885">
    <property type="protein sequence ID" value="ABX41514.1"/>
    <property type="molecule type" value="Genomic_DNA"/>
</dbReference>
<evidence type="ECO:0000259" key="2">
    <source>
        <dbReference type="PROSITE" id="PS50112"/>
    </source>
</evidence>
<dbReference type="CDD" id="cd01948">
    <property type="entry name" value="EAL"/>
    <property type="match status" value="1"/>
</dbReference>
<dbReference type="HOGENOM" id="CLU_000445_70_46_9"/>
<keyword evidence="1" id="KW-0812">Transmembrane</keyword>
<name>A9KMR9_LACP7</name>
<dbReference type="PROSITE" id="PS50113">
    <property type="entry name" value="PAC"/>
    <property type="match status" value="1"/>
</dbReference>
<accession>A9KMR9</accession>
<dbReference type="NCBIfam" id="TIGR00229">
    <property type="entry name" value="sensory_box"/>
    <property type="match status" value="1"/>
</dbReference>
<dbReference type="AlphaFoldDB" id="A9KMR9"/>
<dbReference type="STRING" id="357809.Cphy_1136"/>
<evidence type="ECO:0000313" key="7">
    <source>
        <dbReference type="EMBL" id="ABX41514.1"/>
    </source>
</evidence>
<protein>
    <submittedName>
        <fullName evidence="7">Diguanylate cyclase/phosphodiesterase with PAS/PAC sensor(S)</fullName>
    </submittedName>
</protein>
<dbReference type="Pfam" id="PF00563">
    <property type="entry name" value="EAL"/>
    <property type="match status" value="1"/>
</dbReference>
<evidence type="ECO:0000259" key="6">
    <source>
        <dbReference type="PROSITE" id="PS50887"/>
    </source>
</evidence>
<dbReference type="CDD" id="cd00130">
    <property type="entry name" value="PAS"/>
    <property type="match status" value="1"/>
</dbReference>
<dbReference type="Pfam" id="PF00990">
    <property type="entry name" value="GGDEF"/>
    <property type="match status" value="1"/>
</dbReference>
<dbReference type="InterPro" id="IPR052155">
    <property type="entry name" value="Biofilm_reg_signaling"/>
</dbReference>
<dbReference type="InterPro" id="IPR035919">
    <property type="entry name" value="EAL_sf"/>
</dbReference>
<dbReference type="Gene3D" id="6.10.340.10">
    <property type="match status" value="1"/>
</dbReference>
<proteinExistence type="predicted"/>
<dbReference type="SMART" id="SM00091">
    <property type="entry name" value="PAS"/>
    <property type="match status" value="1"/>
</dbReference>
<dbReference type="SUPFAM" id="SSF141868">
    <property type="entry name" value="EAL domain-like"/>
    <property type="match status" value="1"/>
</dbReference>
<gene>
    <name evidence="7" type="ordered locus">Cphy_1136</name>
</gene>
<feature type="domain" description="PAC" evidence="3">
    <location>
        <begin position="322"/>
        <end position="374"/>
    </location>
</feature>
<dbReference type="PROSITE" id="PS50883">
    <property type="entry name" value="EAL"/>
    <property type="match status" value="1"/>
</dbReference>
<feature type="domain" description="HAMP" evidence="5">
    <location>
        <begin position="194"/>
        <end position="248"/>
    </location>
</feature>